<accession>A0ABW7XHW5</accession>
<reference evidence="3 4" key="1">
    <citation type="submission" date="2024-10" db="EMBL/GenBank/DDBJ databases">
        <title>The Natural Products Discovery Center: Release of the First 8490 Sequenced Strains for Exploring Actinobacteria Biosynthetic Diversity.</title>
        <authorList>
            <person name="Kalkreuter E."/>
            <person name="Kautsar S.A."/>
            <person name="Yang D."/>
            <person name="Bader C.D."/>
            <person name="Teijaro C.N."/>
            <person name="Fluegel L."/>
            <person name="Davis C.M."/>
            <person name="Simpson J.R."/>
            <person name="Lauterbach L."/>
            <person name="Steele A.D."/>
            <person name="Gui C."/>
            <person name="Meng S."/>
            <person name="Li G."/>
            <person name="Viehrig K."/>
            <person name="Ye F."/>
            <person name="Su P."/>
            <person name="Kiefer A.F."/>
            <person name="Nichols A."/>
            <person name="Cepeda A.J."/>
            <person name="Yan W."/>
            <person name="Fan B."/>
            <person name="Jiang Y."/>
            <person name="Adhikari A."/>
            <person name="Zheng C.-J."/>
            <person name="Schuster L."/>
            <person name="Cowan T.M."/>
            <person name="Smanski M.J."/>
            <person name="Chevrette M.G."/>
            <person name="De Carvalho L.P.S."/>
            <person name="Shen B."/>
        </authorList>
    </citation>
    <scope>NUCLEOTIDE SEQUENCE [LARGE SCALE GENOMIC DNA]</scope>
    <source>
        <strain evidence="3 4">NPDC019481</strain>
    </source>
</reference>
<feature type="domain" description="AAA+ ATPase" evidence="2">
    <location>
        <begin position="92"/>
        <end position="246"/>
    </location>
</feature>
<evidence type="ECO:0000259" key="2">
    <source>
        <dbReference type="SMART" id="SM00382"/>
    </source>
</evidence>
<dbReference type="InterPro" id="IPR003593">
    <property type="entry name" value="AAA+_ATPase"/>
</dbReference>
<dbReference type="EMBL" id="JBIRYI010000004">
    <property type="protein sequence ID" value="MFI2486933.1"/>
    <property type="molecule type" value="Genomic_DNA"/>
</dbReference>
<dbReference type="RefSeq" id="WP_397403270.1">
    <property type="nucleotide sequence ID" value="NZ_JBIRYI010000004.1"/>
</dbReference>
<dbReference type="PANTHER" id="PTHR42759:SF1">
    <property type="entry name" value="MAGNESIUM-CHELATASE SUBUNIT CHLD"/>
    <property type="match status" value="1"/>
</dbReference>
<evidence type="ECO:0000313" key="4">
    <source>
        <dbReference type="Proteomes" id="UP001611580"/>
    </source>
</evidence>
<evidence type="ECO:0000256" key="1">
    <source>
        <dbReference type="SAM" id="MobiDB-lite"/>
    </source>
</evidence>
<protein>
    <submittedName>
        <fullName evidence="3">AAA family ATPase</fullName>
    </submittedName>
</protein>
<comment type="caution">
    <text evidence="3">The sequence shown here is derived from an EMBL/GenBank/DDBJ whole genome shotgun (WGS) entry which is preliminary data.</text>
</comment>
<dbReference type="InterPro" id="IPR011704">
    <property type="entry name" value="ATPase_dyneun-rel_AAA"/>
</dbReference>
<evidence type="ECO:0000313" key="3">
    <source>
        <dbReference type="EMBL" id="MFI2486933.1"/>
    </source>
</evidence>
<organism evidence="3 4">
    <name type="scientific">Promicromonospora kroppenstedtii</name>
    <dbReference type="NCBI Taxonomy" id="440482"/>
    <lineage>
        <taxon>Bacteria</taxon>
        <taxon>Bacillati</taxon>
        <taxon>Actinomycetota</taxon>
        <taxon>Actinomycetes</taxon>
        <taxon>Micrococcales</taxon>
        <taxon>Promicromonosporaceae</taxon>
        <taxon>Promicromonospora</taxon>
    </lineage>
</organism>
<name>A0ABW7XHW5_9MICO</name>
<dbReference type="Pfam" id="PF07728">
    <property type="entry name" value="AAA_5"/>
    <property type="match status" value="1"/>
</dbReference>
<dbReference type="Proteomes" id="UP001611580">
    <property type="component" value="Unassembled WGS sequence"/>
</dbReference>
<dbReference type="PANTHER" id="PTHR42759">
    <property type="entry name" value="MOXR FAMILY PROTEIN"/>
    <property type="match status" value="1"/>
</dbReference>
<dbReference type="InterPro" id="IPR050764">
    <property type="entry name" value="CbbQ/NirQ/NorQ/GpvN"/>
</dbReference>
<dbReference type="SUPFAM" id="SSF52540">
    <property type="entry name" value="P-loop containing nucleoside triphosphate hydrolases"/>
    <property type="match status" value="1"/>
</dbReference>
<feature type="compositionally biased region" description="Low complexity" evidence="1">
    <location>
        <begin position="1"/>
        <end position="14"/>
    </location>
</feature>
<gene>
    <name evidence="3" type="ORF">ACH47X_08485</name>
</gene>
<proteinExistence type="predicted"/>
<sequence>MTTQTTQPDTSATAGTTAGIDEIRPPAEVRYAAELATLAAWDVERGHELPPGWRLSPRAVRAFVVGSDELGVSRKFYGDDPLVDRAVVSLMGRQGLMLVGEPGTAKSMLSELLSAAVSGSSTLTVQGTAGTTEDHVRYSWNYALLVSEGPSERSLVPSPICTGMREGRVVRFEEITRCAPEIQDTLVSILSEKQLMVPELGPDARVAARPGFTVIATANLKDRGVHEMSAALKRRFSFETVAPVRDRAFEIELVQRQLAAELGPEGDRPEVPRDVLEVLVTVFQDLRTGSTREGAPVKRPETVMSTAEAVNVAVAASLEARYLGDGTVTAAEVARQVAGVALKGEEEDARRLRHYVDNVVRERARTDARWKAFFTAAEPLWR</sequence>
<keyword evidence="4" id="KW-1185">Reference proteome</keyword>
<feature type="region of interest" description="Disordered" evidence="1">
    <location>
        <begin position="1"/>
        <end position="21"/>
    </location>
</feature>
<dbReference type="SMART" id="SM00382">
    <property type="entry name" value="AAA"/>
    <property type="match status" value="1"/>
</dbReference>
<dbReference type="InterPro" id="IPR027417">
    <property type="entry name" value="P-loop_NTPase"/>
</dbReference>
<dbReference type="Gene3D" id="3.40.50.300">
    <property type="entry name" value="P-loop containing nucleotide triphosphate hydrolases"/>
    <property type="match status" value="1"/>
</dbReference>